<organism evidence="2 3">
    <name type="scientific">Molossus molossus</name>
    <name type="common">Pallas' mastiff bat</name>
    <name type="synonym">Vespertilio molossus</name>
    <dbReference type="NCBI Taxonomy" id="27622"/>
    <lineage>
        <taxon>Eukaryota</taxon>
        <taxon>Metazoa</taxon>
        <taxon>Chordata</taxon>
        <taxon>Craniata</taxon>
        <taxon>Vertebrata</taxon>
        <taxon>Euteleostomi</taxon>
        <taxon>Mammalia</taxon>
        <taxon>Eutheria</taxon>
        <taxon>Laurasiatheria</taxon>
        <taxon>Chiroptera</taxon>
        <taxon>Yangochiroptera</taxon>
        <taxon>Molossidae</taxon>
        <taxon>Molossus</taxon>
    </lineage>
</organism>
<comment type="caution">
    <text evidence="2">The sequence shown here is derived from an EMBL/GenBank/DDBJ whole genome shotgun (WGS) entry which is preliminary data.</text>
</comment>
<dbReference type="Proteomes" id="UP000550707">
    <property type="component" value="Unassembled WGS sequence"/>
</dbReference>
<proteinExistence type="predicted"/>
<dbReference type="EMBL" id="JACASF010000003">
    <property type="protein sequence ID" value="KAF6489919.1"/>
    <property type="molecule type" value="Genomic_DNA"/>
</dbReference>
<feature type="region of interest" description="Disordered" evidence="1">
    <location>
        <begin position="18"/>
        <end position="45"/>
    </location>
</feature>
<keyword evidence="3" id="KW-1185">Reference proteome</keyword>
<sequence>MSTGSMVPAALVSSSGWALASPTASSQGRPGIFQNGGTSLQRREKRSEGQLTVVACCSHPQHKQLLLHVSTLNEFGRPPSPPLTLSHTFAHSLTHSLTLSHTHPPSGPACRHLFSSKRAI</sequence>
<feature type="compositionally biased region" description="Polar residues" evidence="1">
    <location>
        <begin position="18"/>
        <end position="28"/>
    </location>
</feature>
<evidence type="ECO:0000256" key="1">
    <source>
        <dbReference type="SAM" id="MobiDB-lite"/>
    </source>
</evidence>
<protein>
    <submittedName>
        <fullName evidence="2">Uncharacterized protein</fullName>
    </submittedName>
</protein>
<evidence type="ECO:0000313" key="2">
    <source>
        <dbReference type="EMBL" id="KAF6489919.1"/>
    </source>
</evidence>
<dbReference type="AlphaFoldDB" id="A0A7J8J0I0"/>
<gene>
    <name evidence="2" type="ORF">HJG59_010314</name>
</gene>
<reference evidence="2 3" key="1">
    <citation type="journal article" date="2020" name="Nature">
        <title>Six reference-quality genomes reveal evolution of bat adaptations.</title>
        <authorList>
            <person name="Jebb D."/>
            <person name="Huang Z."/>
            <person name="Pippel M."/>
            <person name="Hughes G.M."/>
            <person name="Lavrichenko K."/>
            <person name="Devanna P."/>
            <person name="Winkler S."/>
            <person name="Jermiin L.S."/>
            <person name="Skirmuntt E.C."/>
            <person name="Katzourakis A."/>
            <person name="Burkitt-Gray L."/>
            <person name="Ray D.A."/>
            <person name="Sullivan K.A.M."/>
            <person name="Roscito J.G."/>
            <person name="Kirilenko B.M."/>
            <person name="Davalos L.M."/>
            <person name="Corthals A.P."/>
            <person name="Power M.L."/>
            <person name="Jones G."/>
            <person name="Ransome R.D."/>
            <person name="Dechmann D.K.N."/>
            <person name="Locatelli A.G."/>
            <person name="Puechmaille S.J."/>
            <person name="Fedrigo O."/>
            <person name="Jarvis E.D."/>
            <person name="Hiller M."/>
            <person name="Vernes S.C."/>
            <person name="Myers E.W."/>
            <person name="Teeling E.C."/>
        </authorList>
    </citation>
    <scope>NUCLEOTIDE SEQUENCE [LARGE SCALE GENOMIC DNA]</scope>
    <source>
        <strain evidence="2">MMolMol1</strain>
        <tissue evidence="2">Muscle</tissue>
    </source>
</reference>
<evidence type="ECO:0000313" key="3">
    <source>
        <dbReference type="Proteomes" id="UP000550707"/>
    </source>
</evidence>
<dbReference type="InParanoid" id="A0A7J8J0I0"/>
<accession>A0A7J8J0I0</accession>
<name>A0A7J8J0I0_MOLMO</name>